<comment type="subcellular location">
    <subcellularLocation>
        <location evidence="1">Cell membrane</location>
        <topology evidence="1">Multi-pass membrane protein</topology>
    </subcellularLocation>
</comment>
<evidence type="ECO:0000256" key="7">
    <source>
        <dbReference type="ARBA" id="ARBA00022741"/>
    </source>
</evidence>
<dbReference type="Pfam" id="PF01219">
    <property type="entry name" value="DAGK_prokar"/>
    <property type="match status" value="1"/>
</dbReference>
<dbReference type="InterPro" id="IPR033717">
    <property type="entry name" value="UDPK"/>
</dbReference>
<keyword evidence="7" id="KW-0547">Nucleotide-binding</keyword>
<sequence length="131" mass="14339">MASKNNSPFISLNRLKQSFRYAAAGIRYTWRHEQNFRIHTTAAVLVFIAAQLLSVPLLEQAVLAAAIGAVLCLELLNTSIEHITDLIVQTYDERAKIIKDTAAGAVLVFSCTAALIGCLIFIPKIAELVLQ</sequence>
<evidence type="ECO:0000256" key="12">
    <source>
        <dbReference type="ARBA" id="ARBA00023136"/>
    </source>
</evidence>
<accession>A0ABV9P1K0</accession>
<keyword evidence="10 15" id="KW-1133">Transmembrane helix</keyword>
<evidence type="ECO:0000256" key="2">
    <source>
        <dbReference type="ARBA" id="ARBA00005967"/>
    </source>
</evidence>
<keyword evidence="8 16" id="KW-0418">Kinase</keyword>
<dbReference type="Proteomes" id="UP001595896">
    <property type="component" value="Unassembled WGS sequence"/>
</dbReference>
<evidence type="ECO:0000256" key="8">
    <source>
        <dbReference type="ARBA" id="ARBA00022777"/>
    </source>
</evidence>
<dbReference type="GO" id="GO:0016301">
    <property type="term" value="F:kinase activity"/>
    <property type="evidence" value="ECO:0007669"/>
    <property type="project" value="UniProtKB-KW"/>
</dbReference>
<evidence type="ECO:0000256" key="15">
    <source>
        <dbReference type="SAM" id="Phobius"/>
    </source>
</evidence>
<evidence type="ECO:0000256" key="4">
    <source>
        <dbReference type="ARBA" id="ARBA00022516"/>
    </source>
</evidence>
<keyword evidence="4" id="KW-0444">Lipid biosynthesis</keyword>
<keyword evidence="5 16" id="KW-0808">Transferase</keyword>
<dbReference type="Gene3D" id="1.10.287.3610">
    <property type="match status" value="1"/>
</dbReference>
<dbReference type="EC" id="2.7.1.-" evidence="16"/>
<protein>
    <submittedName>
        <fullName evidence="16">Diacylglycerol kinase family protein</fullName>
        <ecNumber evidence="16">2.7.1.-</ecNumber>
    </submittedName>
</protein>
<evidence type="ECO:0000256" key="9">
    <source>
        <dbReference type="ARBA" id="ARBA00022840"/>
    </source>
</evidence>
<evidence type="ECO:0000313" key="17">
    <source>
        <dbReference type="Proteomes" id="UP001595896"/>
    </source>
</evidence>
<feature type="transmembrane region" description="Helical" evidence="15">
    <location>
        <begin position="101"/>
        <end position="122"/>
    </location>
</feature>
<comment type="similarity">
    <text evidence="2">Belongs to the bacterial diacylglycerol kinase family.</text>
</comment>
<evidence type="ECO:0000256" key="3">
    <source>
        <dbReference type="ARBA" id="ARBA00022475"/>
    </source>
</evidence>
<feature type="transmembrane region" description="Helical" evidence="15">
    <location>
        <begin position="36"/>
        <end position="55"/>
    </location>
</feature>
<keyword evidence="13" id="KW-0594">Phospholipid biosynthesis</keyword>
<reference evidence="17" key="1">
    <citation type="journal article" date="2019" name="Int. J. Syst. Evol. Microbiol.">
        <title>The Global Catalogue of Microorganisms (GCM) 10K type strain sequencing project: providing services to taxonomists for standard genome sequencing and annotation.</title>
        <authorList>
            <consortium name="The Broad Institute Genomics Platform"/>
            <consortium name="The Broad Institute Genome Sequencing Center for Infectious Disease"/>
            <person name="Wu L."/>
            <person name="Ma J."/>
        </authorList>
    </citation>
    <scope>NUCLEOTIDE SEQUENCE [LARGE SCALE GENOMIC DNA]</scope>
    <source>
        <strain evidence="17">JCM 12165</strain>
    </source>
</reference>
<dbReference type="PANTHER" id="PTHR34299:SF1">
    <property type="entry name" value="DIACYLGLYCEROL KINASE"/>
    <property type="match status" value="1"/>
</dbReference>
<dbReference type="PANTHER" id="PTHR34299">
    <property type="entry name" value="DIACYLGLYCEROL KINASE"/>
    <property type="match status" value="1"/>
</dbReference>
<feature type="transmembrane region" description="Helical" evidence="15">
    <location>
        <begin position="61"/>
        <end position="80"/>
    </location>
</feature>
<evidence type="ECO:0000256" key="10">
    <source>
        <dbReference type="ARBA" id="ARBA00022989"/>
    </source>
</evidence>
<dbReference type="CDD" id="cd14265">
    <property type="entry name" value="UDPK_IM_like"/>
    <property type="match status" value="1"/>
</dbReference>
<evidence type="ECO:0000256" key="5">
    <source>
        <dbReference type="ARBA" id="ARBA00022679"/>
    </source>
</evidence>
<keyword evidence="6 15" id="KW-0812">Transmembrane</keyword>
<dbReference type="InterPro" id="IPR036945">
    <property type="entry name" value="DAGK_sf"/>
</dbReference>
<gene>
    <name evidence="16" type="ORF">ACFO4L_16430</name>
</gene>
<keyword evidence="12 15" id="KW-0472">Membrane</keyword>
<keyword evidence="14" id="KW-1208">Phospholipid metabolism</keyword>
<dbReference type="InterPro" id="IPR000829">
    <property type="entry name" value="DAGK"/>
</dbReference>
<comment type="caution">
    <text evidence="16">The sequence shown here is derived from an EMBL/GenBank/DDBJ whole genome shotgun (WGS) entry which is preliminary data.</text>
</comment>
<dbReference type="RefSeq" id="WP_377910746.1">
    <property type="nucleotide sequence ID" value="NZ_JBHSGK010000021.1"/>
</dbReference>
<keyword evidence="3" id="KW-1003">Cell membrane</keyword>
<keyword evidence="9" id="KW-0067">ATP-binding</keyword>
<name>A0ABV9P1K0_9BACI</name>
<evidence type="ECO:0000256" key="6">
    <source>
        <dbReference type="ARBA" id="ARBA00022692"/>
    </source>
</evidence>
<organism evidence="16 17">
    <name type="scientific">Bacillus daqingensis</name>
    <dbReference type="NCBI Taxonomy" id="872396"/>
    <lineage>
        <taxon>Bacteria</taxon>
        <taxon>Bacillati</taxon>
        <taxon>Bacillota</taxon>
        <taxon>Bacilli</taxon>
        <taxon>Bacillales</taxon>
        <taxon>Bacillaceae</taxon>
        <taxon>Bacillus</taxon>
    </lineage>
</organism>
<proteinExistence type="inferred from homology"/>
<evidence type="ECO:0000313" key="16">
    <source>
        <dbReference type="EMBL" id="MFC4738159.1"/>
    </source>
</evidence>
<evidence type="ECO:0000256" key="1">
    <source>
        <dbReference type="ARBA" id="ARBA00004651"/>
    </source>
</evidence>
<evidence type="ECO:0000256" key="13">
    <source>
        <dbReference type="ARBA" id="ARBA00023209"/>
    </source>
</evidence>
<keyword evidence="17" id="KW-1185">Reference proteome</keyword>
<dbReference type="EMBL" id="JBHSGK010000021">
    <property type="protein sequence ID" value="MFC4738159.1"/>
    <property type="molecule type" value="Genomic_DNA"/>
</dbReference>
<evidence type="ECO:0000256" key="11">
    <source>
        <dbReference type="ARBA" id="ARBA00023098"/>
    </source>
</evidence>
<evidence type="ECO:0000256" key="14">
    <source>
        <dbReference type="ARBA" id="ARBA00023264"/>
    </source>
</evidence>
<keyword evidence="11" id="KW-0443">Lipid metabolism</keyword>